<keyword evidence="3" id="KW-1185">Reference proteome</keyword>
<dbReference type="Proteomes" id="UP000077428">
    <property type="component" value="Unassembled WGS sequence"/>
</dbReference>
<dbReference type="RefSeq" id="WP_063720109.1">
    <property type="nucleotide sequence ID" value="NZ_CAJVUI010000002.1"/>
</dbReference>
<reference evidence="3" key="1">
    <citation type="journal article" date="2016" name="Genome Announc.">
        <title>Draft Genome Sequences of Methanobrevibacter curvatus DSM11111, Methanobrevibacter cuticularis DSM11139, Methanobrevibacter filiformis DSM11501, and Methanobrevibacter oralis DSM7256.</title>
        <authorList>
            <person name="Poehlein A."/>
            <person name="Seedorf H."/>
        </authorList>
    </citation>
    <scope>NUCLEOTIDE SEQUENCE [LARGE SCALE GENOMIC DNA]</scope>
    <source>
        <strain evidence="3">DSM 7256 / JCM 30027 / ZR</strain>
    </source>
</reference>
<dbReference type="PATRIC" id="fig|66851.6.peg.243"/>
<comment type="caution">
    <text evidence="2">The sequence shown here is derived from an EMBL/GenBank/DDBJ whole genome shotgun (WGS) entry which is preliminary data.</text>
</comment>
<sequence length="217" mass="24740">MSISCVITAAGKNSRMRKDLISRNLDLKNKLILPFKDKTVLETTIDNALSANIDECIVVLGHYCDEIKEVVFNNYKDSVKFIENNPHDVGLSTSLFNGLANCKYEFALCITADQPTVTTDTFNELIKISQNSDNPSKTIAILRRQNHGLLDSAEGLGMPFVGHRINLMNYLKNKNDNLNPILRKMFDDDYTFYGIKEKNEKELLNINHYNDYLKLLK</sequence>
<keyword evidence="2" id="KW-0808">Transferase</keyword>
<dbReference type="PANTHER" id="PTHR43777">
    <property type="entry name" value="MOLYBDENUM COFACTOR CYTIDYLYLTRANSFERASE"/>
    <property type="match status" value="1"/>
</dbReference>
<dbReference type="InterPro" id="IPR025877">
    <property type="entry name" value="MobA-like_NTP_Trfase"/>
</dbReference>
<dbReference type="SUPFAM" id="SSF53448">
    <property type="entry name" value="Nucleotide-diphospho-sugar transferases"/>
    <property type="match status" value="1"/>
</dbReference>
<evidence type="ECO:0000313" key="2">
    <source>
        <dbReference type="EMBL" id="KZX13955.1"/>
    </source>
</evidence>
<organism evidence="2 3">
    <name type="scientific">Methanobrevibacter oralis</name>
    <dbReference type="NCBI Taxonomy" id="66851"/>
    <lineage>
        <taxon>Archaea</taxon>
        <taxon>Methanobacteriati</taxon>
        <taxon>Methanobacteriota</taxon>
        <taxon>Methanomada group</taxon>
        <taxon>Methanobacteria</taxon>
        <taxon>Methanobacteriales</taxon>
        <taxon>Methanobacteriaceae</taxon>
        <taxon>Methanobrevibacter</taxon>
    </lineage>
</organism>
<evidence type="ECO:0000313" key="3">
    <source>
        <dbReference type="Proteomes" id="UP000077428"/>
    </source>
</evidence>
<evidence type="ECO:0000259" key="1">
    <source>
        <dbReference type="Pfam" id="PF12804"/>
    </source>
</evidence>
<dbReference type="EMBL" id="LWMU01000041">
    <property type="protein sequence ID" value="KZX13955.1"/>
    <property type="molecule type" value="Genomic_DNA"/>
</dbReference>
<dbReference type="PANTHER" id="PTHR43777:SF1">
    <property type="entry name" value="MOLYBDENUM COFACTOR CYTIDYLYLTRANSFERASE"/>
    <property type="match status" value="1"/>
</dbReference>
<proteinExistence type="predicted"/>
<dbReference type="Pfam" id="PF12804">
    <property type="entry name" value="NTP_transf_3"/>
    <property type="match status" value="1"/>
</dbReference>
<gene>
    <name evidence="2" type="primary">mocA</name>
    <name evidence="2" type="ORF">MBORA_01940</name>
</gene>
<dbReference type="Gene3D" id="3.90.550.10">
    <property type="entry name" value="Spore Coat Polysaccharide Biosynthesis Protein SpsA, Chain A"/>
    <property type="match status" value="1"/>
</dbReference>
<dbReference type="AlphaFoldDB" id="A0A166BYV7"/>
<feature type="domain" description="MobA-like NTP transferase" evidence="1">
    <location>
        <begin position="5"/>
        <end position="145"/>
    </location>
</feature>
<dbReference type="EC" id="2.7.7.76" evidence="2"/>
<keyword evidence="2" id="KW-0548">Nucleotidyltransferase</keyword>
<name>A0A166BYV7_METOA</name>
<dbReference type="InterPro" id="IPR029044">
    <property type="entry name" value="Nucleotide-diphossugar_trans"/>
</dbReference>
<dbReference type="STRING" id="66851.MBORA_01940"/>
<accession>A0A166BYV7</accession>
<dbReference type="GO" id="GO:0061602">
    <property type="term" value="F:molybdenum cofactor cytidylyltransferase activity"/>
    <property type="evidence" value="ECO:0007669"/>
    <property type="project" value="UniProtKB-EC"/>
</dbReference>
<protein>
    <submittedName>
        <fullName evidence="2">Molybdenum cofactor cytidylyltransferase</fullName>
        <ecNumber evidence="2">2.7.7.76</ecNumber>
    </submittedName>
</protein>
<dbReference type="OrthoDB" id="28434at2157"/>